<evidence type="ECO:0000313" key="5">
    <source>
        <dbReference type="Proteomes" id="UP000516046"/>
    </source>
</evidence>
<keyword evidence="1" id="KW-0328">Glycosyltransferase</keyword>
<keyword evidence="5" id="KW-1185">Reference proteome</keyword>
<keyword evidence="2 4" id="KW-0808">Transferase</keyword>
<sequence length="354" mass="40281">MKLSIIVPVYNAEEYLKTCVESILAQPFQDYELLLVNDASPDKSLEAAHALERRDQRVTVYDKPHGGLGDTRNFGAQRAQGDYLLFVDADDWLGKDTLAAVMEPTLAACADLTVFDFVRENETGGISRFSGLPIACPSDCAEDNRKMLEELTGPDAVGTPWRSVEMIGSAWRRLYRREWFMEHALTYPNEEEVMLEDLPVSIQAHFYSQKTLFLDVPVYHYRFNGNSLSTRYRADKIQKLSRCFTMIAEFLKGKHAYADLEPRHLAWYLRSAGHGALVNVFSKGNLKDRDGKKEEIRGILADPILQRAAQSDYLQNGTRADRIIRWVIKSGSVGLAYLFYSQYAKHLHKNAENQ</sequence>
<accession>A0A7G9WDK8</accession>
<dbReference type="Gene3D" id="3.90.550.10">
    <property type="entry name" value="Spore Coat Polysaccharide Biosynthesis Protein SpsA, Chain A"/>
    <property type="match status" value="1"/>
</dbReference>
<evidence type="ECO:0000259" key="3">
    <source>
        <dbReference type="Pfam" id="PF00535"/>
    </source>
</evidence>
<dbReference type="RefSeq" id="WP_212505837.1">
    <property type="nucleotide sequence ID" value="NZ_CP060696.1"/>
</dbReference>
<dbReference type="Proteomes" id="UP000516046">
    <property type="component" value="Chromosome"/>
</dbReference>
<dbReference type="InterPro" id="IPR029044">
    <property type="entry name" value="Nucleotide-diphossugar_trans"/>
</dbReference>
<reference evidence="4 5" key="1">
    <citation type="submission" date="2020-08" db="EMBL/GenBank/DDBJ databases">
        <authorList>
            <person name="Ren C."/>
            <person name="Gu Y."/>
            <person name="Xu Y."/>
        </authorList>
    </citation>
    <scope>NUCLEOTIDE SEQUENCE [LARGE SCALE GENOMIC DNA]</scope>
    <source>
        <strain evidence="4 5">LBM18003</strain>
    </source>
</reference>
<organism evidence="4 5">
    <name type="scientific">Caproicibacterium amylolyticum</name>
    <dbReference type="NCBI Taxonomy" id="2766537"/>
    <lineage>
        <taxon>Bacteria</taxon>
        <taxon>Bacillati</taxon>
        <taxon>Bacillota</taxon>
        <taxon>Clostridia</taxon>
        <taxon>Eubacteriales</taxon>
        <taxon>Oscillospiraceae</taxon>
        <taxon>Caproicibacterium</taxon>
    </lineage>
</organism>
<proteinExistence type="predicted"/>
<dbReference type="InterPro" id="IPR001173">
    <property type="entry name" value="Glyco_trans_2-like"/>
</dbReference>
<evidence type="ECO:0000313" key="4">
    <source>
        <dbReference type="EMBL" id="QNO16770.1"/>
    </source>
</evidence>
<name>A0A7G9WDK8_9FIRM</name>
<dbReference type="Pfam" id="PF00535">
    <property type="entry name" value="Glycos_transf_2"/>
    <property type="match status" value="1"/>
</dbReference>
<feature type="domain" description="Glycosyltransferase 2-like" evidence="3">
    <location>
        <begin position="4"/>
        <end position="128"/>
    </location>
</feature>
<evidence type="ECO:0000256" key="1">
    <source>
        <dbReference type="ARBA" id="ARBA00022676"/>
    </source>
</evidence>
<dbReference type="PANTHER" id="PTHR22916">
    <property type="entry name" value="GLYCOSYLTRANSFERASE"/>
    <property type="match status" value="1"/>
</dbReference>
<dbReference type="GO" id="GO:0016757">
    <property type="term" value="F:glycosyltransferase activity"/>
    <property type="evidence" value="ECO:0007669"/>
    <property type="project" value="UniProtKB-KW"/>
</dbReference>
<protein>
    <submittedName>
        <fullName evidence="4">Glycosyltransferase</fullName>
    </submittedName>
</protein>
<dbReference type="SUPFAM" id="SSF53448">
    <property type="entry name" value="Nucleotide-diphospho-sugar transferases"/>
    <property type="match status" value="1"/>
</dbReference>
<evidence type="ECO:0000256" key="2">
    <source>
        <dbReference type="ARBA" id="ARBA00022679"/>
    </source>
</evidence>
<dbReference type="CDD" id="cd00761">
    <property type="entry name" value="Glyco_tranf_GTA_type"/>
    <property type="match status" value="1"/>
</dbReference>
<dbReference type="AlphaFoldDB" id="A0A7G9WDK8"/>
<dbReference type="KEGG" id="caml:H6X83_07215"/>
<gene>
    <name evidence="4" type="ORF">H6X83_07215</name>
</gene>
<dbReference type="EMBL" id="CP060696">
    <property type="protein sequence ID" value="QNO16770.1"/>
    <property type="molecule type" value="Genomic_DNA"/>
</dbReference>
<dbReference type="PANTHER" id="PTHR22916:SF51">
    <property type="entry name" value="GLYCOSYLTRANSFERASE EPSH-RELATED"/>
    <property type="match status" value="1"/>
</dbReference>